<dbReference type="Pfam" id="PF07690">
    <property type="entry name" value="MFS_1"/>
    <property type="match status" value="1"/>
</dbReference>
<proteinExistence type="predicted"/>
<feature type="transmembrane region" description="Helical" evidence="6">
    <location>
        <begin position="450"/>
        <end position="475"/>
    </location>
</feature>
<feature type="transmembrane region" description="Helical" evidence="6">
    <location>
        <begin position="187"/>
        <end position="211"/>
    </location>
</feature>
<keyword evidence="9" id="KW-1185">Reference proteome</keyword>
<dbReference type="PANTHER" id="PTHR23501">
    <property type="entry name" value="MAJOR FACILITATOR SUPERFAMILY"/>
    <property type="match status" value="1"/>
</dbReference>
<feature type="transmembrane region" description="Helical" evidence="6">
    <location>
        <begin position="217"/>
        <end position="239"/>
    </location>
</feature>
<dbReference type="SUPFAM" id="SSF103473">
    <property type="entry name" value="MFS general substrate transporter"/>
    <property type="match status" value="1"/>
</dbReference>
<dbReference type="InterPro" id="IPR011701">
    <property type="entry name" value="MFS"/>
</dbReference>
<dbReference type="GO" id="GO:0000329">
    <property type="term" value="C:fungal-type vacuole membrane"/>
    <property type="evidence" value="ECO:0007669"/>
    <property type="project" value="TreeGrafter"/>
</dbReference>
<accession>A0A0C3D5A1</accession>
<name>A0A0C3D5A1_OIDMZ</name>
<reference evidence="8 9" key="1">
    <citation type="submission" date="2014-04" db="EMBL/GenBank/DDBJ databases">
        <authorList>
            <consortium name="DOE Joint Genome Institute"/>
            <person name="Kuo A."/>
            <person name="Martino E."/>
            <person name="Perotto S."/>
            <person name="Kohler A."/>
            <person name="Nagy L.G."/>
            <person name="Floudas D."/>
            <person name="Copeland A."/>
            <person name="Barry K.W."/>
            <person name="Cichocki N."/>
            <person name="Veneault-Fourrey C."/>
            <person name="LaButti K."/>
            <person name="Lindquist E.A."/>
            <person name="Lipzen A."/>
            <person name="Lundell T."/>
            <person name="Morin E."/>
            <person name="Murat C."/>
            <person name="Sun H."/>
            <person name="Tunlid A."/>
            <person name="Henrissat B."/>
            <person name="Grigoriev I.V."/>
            <person name="Hibbett D.S."/>
            <person name="Martin F."/>
            <person name="Nordberg H.P."/>
            <person name="Cantor M.N."/>
            <person name="Hua S.X."/>
        </authorList>
    </citation>
    <scope>NUCLEOTIDE SEQUENCE [LARGE SCALE GENOMIC DNA]</scope>
    <source>
        <strain evidence="8 9">Zn</strain>
    </source>
</reference>
<dbReference type="InParanoid" id="A0A0C3D5A1"/>
<feature type="domain" description="Major facilitator superfamily (MFS) profile" evidence="7">
    <location>
        <begin position="64"/>
        <end position="553"/>
    </location>
</feature>
<evidence type="ECO:0000256" key="1">
    <source>
        <dbReference type="ARBA" id="ARBA00004141"/>
    </source>
</evidence>
<feature type="transmembrane region" description="Helical" evidence="6">
    <location>
        <begin position="154"/>
        <end position="175"/>
    </location>
</feature>
<sequence length="584" mass="61673">MTGTVETTRPGPGEQSPLLGGEQVRGTAGSNGAIGRVPEVASSPRDADTERANQHVGKIRGFLIILSVWGLIFLQAANMSGITTTQSKIAEDLDSFIYASWFSSTYLIALSSLAPVCARLAQIFSPRICILFSAILFAIGGFVTSQAHSLTIFLLGRAISGSGGAGMMTIALILVLELSSKKKRGLFVGLVNAGFTTGVSFGAVLAGALLPVTGWRFLFWVQAPLALVAATGLFLSIPSSFTSGKHAGSERSIKSKLAKVDYLGAVLLIATLISLLYGLSSPKLLWQPIALSSFFLASFIATEVYIAPEPIIPVIVLKSRGVLLSCVAQLGIMSARWMVLFYSPVYAIALLGWSPASAGSILIPTNVGFAIGGLLVGWLHIKRGGSFWLTCVLGYFLFSCTLVLLSQITRKSTPAWSYFLSVFVNGLCTGASLNYTLAHLLYQTPASTHYITISLMATFRGFGGSFGSAIGGGLFTRILRDGLEKGFEENGGLAGREDLVRRLLGSPALVKSLHGSEKAVAVESYTASLSGLLLAGAGLALVMVCMQAGTGWKHGAEKEEAEERDAETGSVAEEEWEEGMEQGV</sequence>
<feature type="region of interest" description="Disordered" evidence="5">
    <location>
        <begin position="1"/>
        <end position="52"/>
    </location>
</feature>
<dbReference type="Gene3D" id="1.20.1250.20">
    <property type="entry name" value="MFS general substrate transporter like domains"/>
    <property type="match status" value="1"/>
</dbReference>
<feature type="compositionally biased region" description="Acidic residues" evidence="5">
    <location>
        <begin position="572"/>
        <end position="584"/>
    </location>
</feature>
<gene>
    <name evidence="8" type="ORF">OIDMADRAFT_176540</name>
</gene>
<dbReference type="PANTHER" id="PTHR23501:SF6">
    <property type="entry name" value="MULTIDRUG TRANSPORTER, PUTATIVE (AFU_ORTHOLOGUE AFUA_3G14560)-RELATED"/>
    <property type="match status" value="1"/>
</dbReference>
<evidence type="ECO:0000256" key="5">
    <source>
        <dbReference type="SAM" id="MobiDB-lite"/>
    </source>
</evidence>
<dbReference type="InterPro" id="IPR020846">
    <property type="entry name" value="MFS_dom"/>
</dbReference>
<organism evidence="8 9">
    <name type="scientific">Oidiodendron maius (strain Zn)</name>
    <dbReference type="NCBI Taxonomy" id="913774"/>
    <lineage>
        <taxon>Eukaryota</taxon>
        <taxon>Fungi</taxon>
        <taxon>Dikarya</taxon>
        <taxon>Ascomycota</taxon>
        <taxon>Pezizomycotina</taxon>
        <taxon>Leotiomycetes</taxon>
        <taxon>Leotiomycetes incertae sedis</taxon>
        <taxon>Myxotrichaceae</taxon>
        <taxon>Oidiodendron</taxon>
    </lineage>
</organism>
<feature type="transmembrane region" description="Helical" evidence="6">
    <location>
        <begin position="387"/>
        <end position="409"/>
    </location>
</feature>
<keyword evidence="3 6" id="KW-1133">Transmembrane helix</keyword>
<feature type="transmembrane region" description="Helical" evidence="6">
    <location>
        <begin position="59"/>
        <end position="76"/>
    </location>
</feature>
<dbReference type="HOGENOM" id="CLU_000960_22_3_1"/>
<feature type="transmembrane region" description="Helical" evidence="6">
    <location>
        <begin position="96"/>
        <end position="116"/>
    </location>
</feature>
<feature type="transmembrane region" description="Helical" evidence="6">
    <location>
        <begin position="128"/>
        <end position="148"/>
    </location>
</feature>
<reference evidence="9" key="2">
    <citation type="submission" date="2015-01" db="EMBL/GenBank/DDBJ databases">
        <title>Evolutionary Origins and Diversification of the Mycorrhizal Mutualists.</title>
        <authorList>
            <consortium name="DOE Joint Genome Institute"/>
            <consortium name="Mycorrhizal Genomics Consortium"/>
            <person name="Kohler A."/>
            <person name="Kuo A."/>
            <person name="Nagy L.G."/>
            <person name="Floudas D."/>
            <person name="Copeland A."/>
            <person name="Barry K.W."/>
            <person name="Cichocki N."/>
            <person name="Veneault-Fourrey C."/>
            <person name="LaButti K."/>
            <person name="Lindquist E.A."/>
            <person name="Lipzen A."/>
            <person name="Lundell T."/>
            <person name="Morin E."/>
            <person name="Murat C."/>
            <person name="Riley R."/>
            <person name="Ohm R."/>
            <person name="Sun H."/>
            <person name="Tunlid A."/>
            <person name="Henrissat B."/>
            <person name="Grigoriev I.V."/>
            <person name="Hibbett D.S."/>
            <person name="Martin F."/>
        </authorList>
    </citation>
    <scope>NUCLEOTIDE SEQUENCE [LARGE SCALE GENOMIC DNA]</scope>
    <source>
        <strain evidence="9">Zn</strain>
    </source>
</reference>
<feature type="transmembrane region" description="Helical" evidence="6">
    <location>
        <begin position="327"/>
        <end position="349"/>
    </location>
</feature>
<evidence type="ECO:0000313" key="9">
    <source>
        <dbReference type="Proteomes" id="UP000054321"/>
    </source>
</evidence>
<dbReference type="PROSITE" id="PS50850">
    <property type="entry name" value="MFS"/>
    <property type="match status" value="1"/>
</dbReference>
<dbReference type="GO" id="GO:0015174">
    <property type="term" value="F:basic amino acid transmembrane transporter activity"/>
    <property type="evidence" value="ECO:0007669"/>
    <property type="project" value="TreeGrafter"/>
</dbReference>
<dbReference type="InterPro" id="IPR036259">
    <property type="entry name" value="MFS_trans_sf"/>
</dbReference>
<feature type="transmembrane region" description="Helical" evidence="6">
    <location>
        <begin position="361"/>
        <end position="380"/>
    </location>
</feature>
<feature type="transmembrane region" description="Helical" evidence="6">
    <location>
        <begin position="525"/>
        <end position="546"/>
    </location>
</feature>
<dbReference type="AlphaFoldDB" id="A0A0C3D5A1"/>
<evidence type="ECO:0000256" key="6">
    <source>
        <dbReference type="SAM" id="Phobius"/>
    </source>
</evidence>
<evidence type="ECO:0000256" key="4">
    <source>
        <dbReference type="ARBA" id="ARBA00023136"/>
    </source>
</evidence>
<feature type="transmembrane region" description="Helical" evidence="6">
    <location>
        <begin position="415"/>
        <end position="438"/>
    </location>
</feature>
<evidence type="ECO:0000313" key="8">
    <source>
        <dbReference type="EMBL" id="KIN06479.1"/>
    </source>
</evidence>
<comment type="subcellular location">
    <subcellularLocation>
        <location evidence="1">Membrane</location>
        <topology evidence="1">Multi-pass membrane protein</topology>
    </subcellularLocation>
</comment>
<dbReference type="Proteomes" id="UP000054321">
    <property type="component" value="Unassembled WGS sequence"/>
</dbReference>
<keyword evidence="4 6" id="KW-0472">Membrane</keyword>
<evidence type="ECO:0000259" key="7">
    <source>
        <dbReference type="PROSITE" id="PS50850"/>
    </source>
</evidence>
<protein>
    <recommendedName>
        <fullName evidence="7">Major facilitator superfamily (MFS) profile domain-containing protein</fullName>
    </recommendedName>
</protein>
<dbReference type="OrthoDB" id="4160219at2759"/>
<dbReference type="EMBL" id="KN832871">
    <property type="protein sequence ID" value="KIN06479.1"/>
    <property type="molecule type" value="Genomic_DNA"/>
</dbReference>
<feature type="transmembrane region" description="Helical" evidence="6">
    <location>
        <begin position="260"/>
        <end position="279"/>
    </location>
</feature>
<evidence type="ECO:0000256" key="3">
    <source>
        <dbReference type="ARBA" id="ARBA00022989"/>
    </source>
</evidence>
<evidence type="ECO:0000256" key="2">
    <source>
        <dbReference type="ARBA" id="ARBA00022692"/>
    </source>
</evidence>
<keyword evidence="2 6" id="KW-0812">Transmembrane</keyword>
<feature type="transmembrane region" description="Helical" evidence="6">
    <location>
        <begin position="285"/>
        <end position="306"/>
    </location>
</feature>
<feature type="region of interest" description="Disordered" evidence="5">
    <location>
        <begin position="553"/>
        <end position="584"/>
    </location>
</feature>